<dbReference type="Proteomes" id="UP001605261">
    <property type="component" value="Unassembled WGS sequence"/>
</dbReference>
<sequence>MATLKGLTLMMVVAGGMTLAGTGSIQEARAAGPCCSSDPHGSQIAAKGLGETAPLALNLSQVSNWRAYEFKRDGVWYLQVNDQAGTVRAIVGNIGDTFWTLPGGVDADRVSLPGSNLAIPAGAAREVVYRKPQLWLVAYSTAGGVIWSIEAPDGSR</sequence>
<organism evidence="2 3">
    <name type="scientific">Stenotrophomonas nematodicola</name>
    <dbReference type="NCBI Taxonomy" id="2656746"/>
    <lineage>
        <taxon>Bacteria</taxon>
        <taxon>Pseudomonadati</taxon>
        <taxon>Pseudomonadota</taxon>
        <taxon>Gammaproteobacteria</taxon>
        <taxon>Lysobacterales</taxon>
        <taxon>Lysobacteraceae</taxon>
        <taxon>Stenotrophomonas</taxon>
    </lineage>
</organism>
<feature type="chain" id="PRO_5047188455" description="Secreted protein" evidence="1">
    <location>
        <begin position="21"/>
        <end position="156"/>
    </location>
</feature>
<comment type="caution">
    <text evidence="2">The sequence shown here is derived from an EMBL/GenBank/DDBJ whole genome shotgun (WGS) entry which is preliminary data.</text>
</comment>
<gene>
    <name evidence="2" type="ORF">ACEU0G_001718</name>
</gene>
<evidence type="ECO:0008006" key="4">
    <source>
        <dbReference type="Google" id="ProtNLM"/>
    </source>
</evidence>
<dbReference type="EMBL" id="JBHGCJ010000020">
    <property type="protein sequence ID" value="MFG6111384.1"/>
    <property type="molecule type" value="Genomic_DNA"/>
</dbReference>
<feature type="signal peptide" evidence="1">
    <location>
        <begin position="1"/>
        <end position="20"/>
    </location>
</feature>
<evidence type="ECO:0000256" key="1">
    <source>
        <dbReference type="SAM" id="SignalP"/>
    </source>
</evidence>
<name>A0ABW7D378_9GAMM</name>
<evidence type="ECO:0000313" key="3">
    <source>
        <dbReference type="Proteomes" id="UP001605261"/>
    </source>
</evidence>
<keyword evidence="3" id="KW-1185">Reference proteome</keyword>
<dbReference type="RefSeq" id="WP_259204409.1">
    <property type="nucleotide sequence ID" value="NZ_JBHGCJ010000020.1"/>
</dbReference>
<protein>
    <recommendedName>
        <fullName evidence="4">Secreted protein</fullName>
    </recommendedName>
</protein>
<reference evidence="2 3" key="1">
    <citation type="submission" date="2024-09" db="EMBL/GenBank/DDBJ databases">
        <authorList>
            <consortium name="All-Russian atlas of soil microorganisms"/>
            <consortium name="as a basis for the search for new antimicrobial producers and enzymes with unique properties"/>
            <person name="Sokolova E.A."/>
            <person name="Voronina E.N."/>
        </authorList>
    </citation>
    <scope>NUCLEOTIDE SEQUENCE [LARGE SCALE GENOMIC DNA]</scope>
    <source>
        <strain evidence="2 3">AF-22b-331.1</strain>
    </source>
</reference>
<proteinExistence type="predicted"/>
<keyword evidence="1" id="KW-0732">Signal</keyword>
<accession>A0ABW7D378</accession>
<evidence type="ECO:0000313" key="2">
    <source>
        <dbReference type="EMBL" id="MFG6111384.1"/>
    </source>
</evidence>